<feature type="region of interest" description="Disordered" evidence="1">
    <location>
        <begin position="468"/>
        <end position="496"/>
    </location>
</feature>
<evidence type="ECO:0000313" key="4">
    <source>
        <dbReference type="Proteomes" id="UP001172681"/>
    </source>
</evidence>
<feature type="region of interest" description="Disordered" evidence="1">
    <location>
        <begin position="1"/>
        <end position="22"/>
    </location>
</feature>
<protein>
    <recommendedName>
        <fullName evidence="2">DUF7924 domain-containing protein</fullName>
    </recommendedName>
</protein>
<feature type="compositionally biased region" description="Low complexity" evidence="1">
    <location>
        <begin position="173"/>
        <end position="190"/>
    </location>
</feature>
<feature type="region of interest" description="Disordered" evidence="1">
    <location>
        <begin position="135"/>
        <end position="156"/>
    </location>
</feature>
<dbReference type="EMBL" id="JAPDRN010000145">
    <property type="protein sequence ID" value="KAJ9618128.1"/>
    <property type="molecule type" value="Genomic_DNA"/>
</dbReference>
<feature type="compositionally biased region" description="Polar residues" evidence="1">
    <location>
        <begin position="475"/>
        <end position="486"/>
    </location>
</feature>
<evidence type="ECO:0000259" key="2">
    <source>
        <dbReference type="Pfam" id="PF25545"/>
    </source>
</evidence>
<evidence type="ECO:0000256" key="1">
    <source>
        <dbReference type="SAM" id="MobiDB-lite"/>
    </source>
</evidence>
<gene>
    <name evidence="3" type="ORF">H2204_013175</name>
</gene>
<dbReference type="Pfam" id="PF25545">
    <property type="entry name" value="DUF7924"/>
    <property type="match status" value="1"/>
</dbReference>
<keyword evidence="4" id="KW-1185">Reference proteome</keyword>
<comment type="caution">
    <text evidence="3">The sequence shown here is derived from an EMBL/GenBank/DDBJ whole genome shotgun (WGS) entry which is preliminary data.</text>
</comment>
<feature type="region of interest" description="Disordered" evidence="1">
    <location>
        <begin position="48"/>
        <end position="93"/>
    </location>
</feature>
<name>A0AA38XR17_9EURO</name>
<feature type="domain" description="DUF7924" evidence="2">
    <location>
        <begin position="283"/>
        <end position="432"/>
    </location>
</feature>
<organism evidence="3 4">
    <name type="scientific">Knufia peltigerae</name>
    <dbReference type="NCBI Taxonomy" id="1002370"/>
    <lineage>
        <taxon>Eukaryota</taxon>
        <taxon>Fungi</taxon>
        <taxon>Dikarya</taxon>
        <taxon>Ascomycota</taxon>
        <taxon>Pezizomycotina</taxon>
        <taxon>Eurotiomycetes</taxon>
        <taxon>Chaetothyriomycetidae</taxon>
        <taxon>Chaetothyriales</taxon>
        <taxon>Trichomeriaceae</taxon>
        <taxon>Knufia</taxon>
    </lineage>
</organism>
<reference evidence="3" key="1">
    <citation type="submission" date="2022-10" db="EMBL/GenBank/DDBJ databases">
        <title>Culturing micro-colonial fungi from biological soil crusts in the Mojave desert and describing Neophaeococcomyces mojavensis, and introducing the new genera and species Taxawa tesnikishii.</title>
        <authorList>
            <person name="Kurbessoian T."/>
            <person name="Stajich J.E."/>
        </authorList>
    </citation>
    <scope>NUCLEOTIDE SEQUENCE</scope>
    <source>
        <strain evidence="3">TK_35</strain>
    </source>
</reference>
<proteinExistence type="predicted"/>
<dbReference type="InterPro" id="IPR057684">
    <property type="entry name" value="DUF7924"/>
</dbReference>
<feature type="region of interest" description="Disordered" evidence="1">
    <location>
        <begin position="170"/>
        <end position="241"/>
    </location>
</feature>
<accession>A0AA38XR17</accession>
<sequence length="520" mass="57335">MLGHRPIDGCFKAPPGTRSAVETRPLPPAIAADFFLTLFLNRPISRTMCAVHDNPPSKKRRRYSSEPRSNDSPEDPPSAKRKKRTLEAGVVGGHRTPSFWNRLSKVHLTRGALREFDRRTSRARQPLSTLCFSIDSSSGPGTKSVKRLARHGGPNLTHLRGFAILTDGDDTMSGSSSSRKRASASSGSGASRKKTKSSYDPNFGQNLIDAGIYPRDENSRPNNAQDIRNAMTKPRASLSSSRFGSEDFTMFTRLCNRAGDEATVRAEIMSTIAGESRRNHYYAADRQFNHLKPLADDLPEPRPDLYDGAYPQQIDRCVRRDLGEQIVPSTDTSLPAVPNFFLEGKSEGGRADVAKRQACHNGAIGARAMHYLQNYKSVEAEYDGNAYSYSATYHQGTSTLKLYGHHLTAPKAPGESPECHMTQLKGFDMTSDIDTFRRGAAGFRHLRDRAKTDRDGFIDLANQIARRAPADPPSTAFTNSRTSLSVLQEDESDTSPDEVIVDEVVAEQTTAKCTRHATVE</sequence>
<dbReference type="Proteomes" id="UP001172681">
    <property type="component" value="Unassembled WGS sequence"/>
</dbReference>
<evidence type="ECO:0000313" key="3">
    <source>
        <dbReference type="EMBL" id="KAJ9618128.1"/>
    </source>
</evidence>
<dbReference type="AlphaFoldDB" id="A0AA38XR17"/>